<protein>
    <recommendedName>
        <fullName evidence="5">Ig-like domain-containing protein</fullName>
    </recommendedName>
</protein>
<keyword evidence="4" id="KW-1185">Reference proteome</keyword>
<dbReference type="GeneID" id="25371844"/>
<sequence length="117" mass="13284">MAVLAVFTLGLLGWCSDHRSMERLDSKQNAAQETMNSHQSEENSLDILTDLPPSYEDTQQSWEPFGPHLFICQARRSDGARRIQCSTAEKKKQPSPDIFFTCTFQPRSIEYGRASLT</sequence>
<evidence type="ECO:0000313" key="4">
    <source>
        <dbReference type="Proteomes" id="UP000030641"/>
    </source>
</evidence>
<evidence type="ECO:0000256" key="2">
    <source>
        <dbReference type="SAM" id="SignalP"/>
    </source>
</evidence>
<dbReference type="Proteomes" id="UP000030641">
    <property type="component" value="Unassembled WGS sequence"/>
</dbReference>
<proteinExistence type="predicted"/>
<name>A0A074Y129_AURSE</name>
<organism evidence="3 4">
    <name type="scientific">Aureobasidium subglaciale (strain EXF-2481)</name>
    <name type="common">Aureobasidium pullulans var. subglaciale</name>
    <dbReference type="NCBI Taxonomy" id="1043005"/>
    <lineage>
        <taxon>Eukaryota</taxon>
        <taxon>Fungi</taxon>
        <taxon>Dikarya</taxon>
        <taxon>Ascomycota</taxon>
        <taxon>Pezizomycotina</taxon>
        <taxon>Dothideomycetes</taxon>
        <taxon>Dothideomycetidae</taxon>
        <taxon>Dothideales</taxon>
        <taxon>Saccotheciaceae</taxon>
        <taxon>Aureobasidium</taxon>
    </lineage>
</organism>
<dbReference type="InParanoid" id="A0A074Y129"/>
<accession>A0A074Y129</accession>
<feature type="chain" id="PRO_5001702783" description="Ig-like domain-containing protein" evidence="2">
    <location>
        <begin position="18"/>
        <end position="117"/>
    </location>
</feature>
<feature type="region of interest" description="Disordered" evidence="1">
    <location>
        <begin position="30"/>
        <end position="50"/>
    </location>
</feature>
<dbReference type="RefSeq" id="XP_013339902.1">
    <property type="nucleotide sequence ID" value="XM_013484448.1"/>
</dbReference>
<keyword evidence="2" id="KW-0732">Signal</keyword>
<dbReference type="AlphaFoldDB" id="A0A074Y129"/>
<feature type="signal peptide" evidence="2">
    <location>
        <begin position="1"/>
        <end position="17"/>
    </location>
</feature>
<dbReference type="EMBL" id="KL584778">
    <property type="protein sequence ID" value="KEQ91440.1"/>
    <property type="molecule type" value="Genomic_DNA"/>
</dbReference>
<evidence type="ECO:0000256" key="1">
    <source>
        <dbReference type="SAM" id="MobiDB-lite"/>
    </source>
</evidence>
<reference evidence="3 4" key="1">
    <citation type="journal article" date="2014" name="BMC Genomics">
        <title>Genome sequencing of four Aureobasidium pullulans varieties: biotechnological potential, stress tolerance, and description of new species.</title>
        <authorList>
            <person name="Gostin Ar C."/>
            <person name="Ohm R.A."/>
            <person name="Kogej T."/>
            <person name="Sonjak S."/>
            <person name="Turk M."/>
            <person name="Zajc J."/>
            <person name="Zalar P."/>
            <person name="Grube M."/>
            <person name="Sun H."/>
            <person name="Han J."/>
            <person name="Sharma A."/>
            <person name="Chiniquy J."/>
            <person name="Ngan C.Y."/>
            <person name="Lipzen A."/>
            <person name="Barry K."/>
            <person name="Grigoriev I.V."/>
            <person name="Gunde-Cimerman N."/>
        </authorList>
    </citation>
    <scope>NUCLEOTIDE SEQUENCE [LARGE SCALE GENOMIC DNA]</scope>
    <source>
        <strain evidence="3 4">EXF-2481</strain>
    </source>
</reference>
<gene>
    <name evidence="3" type="ORF">AUEXF2481DRAFT_8510</name>
</gene>
<dbReference type="HOGENOM" id="CLU_2084400_0_0_1"/>
<evidence type="ECO:0000313" key="3">
    <source>
        <dbReference type="EMBL" id="KEQ91440.1"/>
    </source>
</evidence>
<evidence type="ECO:0008006" key="5">
    <source>
        <dbReference type="Google" id="ProtNLM"/>
    </source>
</evidence>